<dbReference type="EMBL" id="JABGBO010000001">
    <property type="protein sequence ID" value="NOL48601.1"/>
    <property type="molecule type" value="Genomic_DNA"/>
</dbReference>
<accession>A0A7Y4P3M1</accession>
<proteinExistence type="predicted"/>
<comment type="caution">
    <text evidence="1">The sequence shown here is derived from an EMBL/GenBank/DDBJ whole genome shotgun (WGS) entry which is preliminary data.</text>
</comment>
<evidence type="ECO:0000313" key="2">
    <source>
        <dbReference type="Proteomes" id="UP000541421"/>
    </source>
</evidence>
<organism evidence="1 2">
    <name type="scientific">Pelistega europaea</name>
    <dbReference type="NCBI Taxonomy" id="106147"/>
    <lineage>
        <taxon>Bacteria</taxon>
        <taxon>Pseudomonadati</taxon>
        <taxon>Pseudomonadota</taxon>
        <taxon>Betaproteobacteria</taxon>
        <taxon>Burkholderiales</taxon>
        <taxon>Alcaligenaceae</taxon>
        <taxon>Pelistega</taxon>
    </lineage>
</organism>
<sequence length="93" mass="10597">MTEERIAALENELDELKDLVLTLVESNNQLMLKQLAAQQVIMSLSTLVEDKAQLKKAIVLCRDDYLQYAEESGEESELTDVYESAIDEYLDLL</sequence>
<protein>
    <submittedName>
        <fullName evidence="1">Uncharacterized protein</fullName>
    </submittedName>
</protein>
<dbReference type="Proteomes" id="UP000541421">
    <property type="component" value="Unassembled WGS sequence"/>
</dbReference>
<dbReference type="RefSeq" id="WP_171587592.1">
    <property type="nucleotide sequence ID" value="NZ_JABGBO010000001.1"/>
</dbReference>
<gene>
    <name evidence="1" type="ORF">HKX40_00410</name>
</gene>
<keyword evidence="2" id="KW-1185">Reference proteome</keyword>
<evidence type="ECO:0000313" key="1">
    <source>
        <dbReference type="EMBL" id="NOL48601.1"/>
    </source>
</evidence>
<name>A0A7Y4P3M1_9BURK</name>
<dbReference type="AlphaFoldDB" id="A0A7Y4P3M1"/>
<reference evidence="1 2" key="1">
    <citation type="submission" date="2020-05" db="EMBL/GenBank/DDBJ databases">
        <authorList>
            <person name="Niu N."/>
        </authorList>
    </citation>
    <scope>NUCLEOTIDE SEQUENCE [LARGE SCALE GENOMIC DNA]</scope>
    <source>
        <strain evidence="1 2">LMG10982</strain>
    </source>
</reference>